<dbReference type="STRING" id="984486.A0A1E3QW35"/>
<proteinExistence type="inferred from homology"/>
<dbReference type="OrthoDB" id="5876363at2759"/>
<evidence type="ECO:0000313" key="3">
    <source>
        <dbReference type="EMBL" id="ODQ81886.1"/>
    </source>
</evidence>
<dbReference type="AlphaFoldDB" id="A0A1E3QW35"/>
<evidence type="ECO:0000259" key="2">
    <source>
        <dbReference type="Pfam" id="PF00557"/>
    </source>
</evidence>
<dbReference type="InterPro" id="IPR000994">
    <property type="entry name" value="Pept_M24"/>
</dbReference>
<organism evidence="3 4">
    <name type="scientific">Babjeviella inositovora NRRL Y-12698</name>
    <dbReference type="NCBI Taxonomy" id="984486"/>
    <lineage>
        <taxon>Eukaryota</taxon>
        <taxon>Fungi</taxon>
        <taxon>Dikarya</taxon>
        <taxon>Ascomycota</taxon>
        <taxon>Saccharomycotina</taxon>
        <taxon>Pichiomycetes</taxon>
        <taxon>Serinales incertae sedis</taxon>
        <taxon>Babjeviella</taxon>
    </lineage>
</organism>
<dbReference type="SUPFAM" id="SSF46785">
    <property type="entry name" value="Winged helix' DNA-binding domain"/>
    <property type="match status" value="1"/>
</dbReference>
<dbReference type="InterPro" id="IPR036390">
    <property type="entry name" value="WH_DNA-bd_sf"/>
</dbReference>
<sequence>MSAQPDTSILNSDVIAKYKLAGEITARVFAQVKALAVPGAMIYDICVKGDELLAEELSQIYNNKKTSKIPKGIAFPTSVSPNNIAAHNSPYAAADPANVALVGGDVAKIALGIQIDGYASIMAETVVVGVEVATGRAADVVLAAWNASEAALRSIKVGRRNWDVTRVVDQVAEAYGCSGLEGMLTHNQDQNVLTGFKEVIINPSDEQKAEVDTMTFEEGEVYGLDVLVSTGTGAVNPAEVRTTIFKLTGNTYSLKLKQSHGVLAEFKKKGALLFPFSIRNLDDPTKGKTGLHECSEHKIMQAYDVMREKKGELIAQFYTTIGVTKTGLVRLTSPEFDASKFQSEKKIEDQVLLDLLAEPYLKVTKKKNNKKKA</sequence>
<dbReference type="InterPro" id="IPR036388">
    <property type="entry name" value="WH-like_DNA-bd_sf"/>
</dbReference>
<protein>
    <recommendedName>
        <fullName evidence="2">Peptidase M24 domain-containing protein</fullName>
    </recommendedName>
</protein>
<dbReference type="InterPro" id="IPR036005">
    <property type="entry name" value="Creatinase/aminopeptidase-like"/>
</dbReference>
<comment type="similarity">
    <text evidence="1">Belongs to the peptidase M24 family.</text>
</comment>
<dbReference type="PANTHER" id="PTHR10804">
    <property type="entry name" value="PROTEASE FAMILY M24 METHIONYL AMINOPEPTIDASE, AMINOPEPTIDASE P"/>
    <property type="match status" value="1"/>
</dbReference>
<dbReference type="CDD" id="cd01089">
    <property type="entry name" value="PA2G4-like"/>
    <property type="match status" value="1"/>
</dbReference>
<feature type="domain" description="Peptidase M24" evidence="2">
    <location>
        <begin position="17"/>
        <end position="195"/>
    </location>
</feature>
<dbReference type="Pfam" id="PF00557">
    <property type="entry name" value="Peptidase_M24"/>
    <property type="match status" value="1"/>
</dbReference>
<accession>A0A1E3QW35</accession>
<evidence type="ECO:0000313" key="4">
    <source>
        <dbReference type="Proteomes" id="UP000094336"/>
    </source>
</evidence>
<dbReference type="GeneID" id="30145920"/>
<dbReference type="SUPFAM" id="SSF55920">
    <property type="entry name" value="Creatinase/aminopeptidase"/>
    <property type="match status" value="1"/>
</dbReference>
<dbReference type="Proteomes" id="UP000094336">
    <property type="component" value="Unassembled WGS sequence"/>
</dbReference>
<dbReference type="PANTHER" id="PTHR10804:SF11">
    <property type="entry name" value="PROLIFERATION-ASSOCIATED PROTEIN 2G4"/>
    <property type="match status" value="1"/>
</dbReference>
<dbReference type="Gene3D" id="1.10.10.10">
    <property type="entry name" value="Winged helix-like DNA-binding domain superfamily/Winged helix DNA-binding domain"/>
    <property type="match status" value="1"/>
</dbReference>
<dbReference type="Gene3D" id="3.90.230.10">
    <property type="entry name" value="Creatinase/methionine aminopeptidase superfamily"/>
    <property type="match status" value="1"/>
</dbReference>
<name>A0A1E3QW35_9ASCO</name>
<dbReference type="RefSeq" id="XP_018987214.1">
    <property type="nucleotide sequence ID" value="XM_019128067.1"/>
</dbReference>
<dbReference type="InterPro" id="IPR047113">
    <property type="entry name" value="PA2G4/ARX1"/>
</dbReference>
<keyword evidence="4" id="KW-1185">Reference proteome</keyword>
<gene>
    <name evidence="3" type="ORF">BABINDRAFT_160118</name>
</gene>
<reference evidence="4" key="1">
    <citation type="submission" date="2016-05" db="EMBL/GenBank/DDBJ databases">
        <title>Comparative genomics of biotechnologically important yeasts.</title>
        <authorList>
            <consortium name="DOE Joint Genome Institute"/>
            <person name="Riley R."/>
            <person name="Haridas S."/>
            <person name="Wolfe K.H."/>
            <person name="Lopes M.R."/>
            <person name="Hittinger C.T."/>
            <person name="Goker M."/>
            <person name="Salamov A."/>
            <person name="Wisecaver J."/>
            <person name="Long T.M."/>
            <person name="Aerts A.L."/>
            <person name="Barry K."/>
            <person name="Choi C."/>
            <person name="Clum A."/>
            <person name="Coughlan A.Y."/>
            <person name="Deshpande S."/>
            <person name="Douglass A.P."/>
            <person name="Hanson S.J."/>
            <person name="Klenk H.-P."/>
            <person name="Labutti K."/>
            <person name="Lapidus A."/>
            <person name="Lindquist E."/>
            <person name="Lipzen A."/>
            <person name="Meier-Kolthoff J.P."/>
            <person name="Ohm R.A."/>
            <person name="Otillar R.P."/>
            <person name="Pangilinan J."/>
            <person name="Peng Y."/>
            <person name="Rokas A."/>
            <person name="Rosa C.A."/>
            <person name="Scheuner C."/>
            <person name="Sibirny A.A."/>
            <person name="Slot J.C."/>
            <person name="Stielow J.B."/>
            <person name="Sun H."/>
            <person name="Kurtzman C.P."/>
            <person name="Blackwell M."/>
            <person name="Grigoriev I.V."/>
            <person name="Jeffries T.W."/>
        </authorList>
    </citation>
    <scope>NUCLEOTIDE SEQUENCE [LARGE SCALE GENOMIC DNA]</scope>
    <source>
        <strain evidence="4">NRRL Y-12698</strain>
    </source>
</reference>
<dbReference type="EMBL" id="KV454427">
    <property type="protein sequence ID" value="ODQ81886.1"/>
    <property type="molecule type" value="Genomic_DNA"/>
</dbReference>
<dbReference type="GO" id="GO:0005634">
    <property type="term" value="C:nucleus"/>
    <property type="evidence" value="ECO:0007669"/>
    <property type="project" value="EnsemblFungi"/>
</dbReference>
<evidence type="ECO:0000256" key="1">
    <source>
        <dbReference type="ARBA" id="ARBA00007319"/>
    </source>
</evidence>